<evidence type="ECO:0000313" key="1">
    <source>
        <dbReference type="EMBL" id="GIJ73493.1"/>
    </source>
</evidence>
<proteinExistence type="predicted"/>
<dbReference type="EMBL" id="BOPH01000117">
    <property type="protein sequence ID" value="GIJ73493.1"/>
    <property type="molecule type" value="Genomic_DNA"/>
</dbReference>
<comment type="caution">
    <text evidence="1">The sequence shown here is derived from an EMBL/GenBank/DDBJ whole genome shotgun (WGS) entry which is preliminary data.</text>
</comment>
<keyword evidence="2" id="KW-1185">Reference proteome</keyword>
<accession>A0A8J4A3E2</accession>
<evidence type="ECO:0008006" key="3">
    <source>
        <dbReference type="Google" id="ProtNLM"/>
    </source>
</evidence>
<gene>
    <name evidence="1" type="ORF">Voc01_084100</name>
</gene>
<dbReference type="AlphaFoldDB" id="A0A8J4A3E2"/>
<organism evidence="1 2">
    <name type="scientific">Virgisporangium ochraceum</name>
    <dbReference type="NCBI Taxonomy" id="65505"/>
    <lineage>
        <taxon>Bacteria</taxon>
        <taxon>Bacillati</taxon>
        <taxon>Actinomycetota</taxon>
        <taxon>Actinomycetes</taxon>
        <taxon>Micromonosporales</taxon>
        <taxon>Micromonosporaceae</taxon>
        <taxon>Virgisporangium</taxon>
    </lineage>
</organism>
<name>A0A8J4A3E2_9ACTN</name>
<sequence>MHTVYFTFHTRDELLQAVHEWVVLGDDPTPPPLQGWHLAAIKRSDARDAMPLLVAGAIYRDSEARRRTDLDALTATLARKTPLRRGVTRRRAAELLYVLMGPDMYRAFVIDAGRTPAEWVRWTGNALVRDLFPERAR</sequence>
<dbReference type="RefSeq" id="WP_203933321.1">
    <property type="nucleotide sequence ID" value="NZ_BOPH01000117.1"/>
</dbReference>
<dbReference type="Proteomes" id="UP000635606">
    <property type="component" value="Unassembled WGS sequence"/>
</dbReference>
<protein>
    <recommendedName>
        <fullName evidence="3">Transcriptional regulator, TetR family</fullName>
    </recommendedName>
</protein>
<evidence type="ECO:0000313" key="2">
    <source>
        <dbReference type="Proteomes" id="UP000635606"/>
    </source>
</evidence>
<reference evidence="1" key="1">
    <citation type="submission" date="2021-01" db="EMBL/GenBank/DDBJ databases">
        <title>Whole genome shotgun sequence of Virgisporangium ochraceum NBRC 16418.</title>
        <authorList>
            <person name="Komaki H."/>
            <person name="Tamura T."/>
        </authorList>
    </citation>
    <scope>NUCLEOTIDE SEQUENCE</scope>
    <source>
        <strain evidence="1">NBRC 16418</strain>
    </source>
</reference>